<comment type="function">
    <text evidence="3">Lytic transglycosylase with a strong preference for naked glycan strands that lack stem peptides.</text>
</comment>
<dbReference type="CDD" id="cd22268">
    <property type="entry name" value="DPBB_RlpA-like"/>
    <property type="match status" value="1"/>
</dbReference>
<protein>
    <recommendedName>
        <fullName evidence="3">Endolytic peptidoglycan transglycosylase RlpA</fullName>
        <ecNumber evidence="3">4.2.2.-</ecNumber>
    </recommendedName>
</protein>
<dbReference type="HAMAP" id="MF_02071">
    <property type="entry name" value="RlpA"/>
    <property type="match status" value="1"/>
</dbReference>
<dbReference type="InterPro" id="IPR012997">
    <property type="entry name" value="RplA"/>
</dbReference>
<dbReference type="EC" id="4.2.2.-" evidence="3"/>
<keyword evidence="2 3" id="KW-0961">Cell wall biogenesis/degradation</keyword>
<dbReference type="NCBIfam" id="TIGR00413">
    <property type="entry name" value="rlpA"/>
    <property type="match status" value="1"/>
</dbReference>
<feature type="chain" id="PRO_5044921740" description="Endolytic peptidoglycan transglycosylase RlpA" evidence="3">
    <location>
        <begin position="27"/>
        <end position="130"/>
    </location>
</feature>
<dbReference type="InterPro" id="IPR009009">
    <property type="entry name" value="RlpA-like_DPBB"/>
</dbReference>
<dbReference type="SUPFAM" id="SSF50685">
    <property type="entry name" value="Barwin-like endoglucanases"/>
    <property type="match status" value="1"/>
</dbReference>
<name>A0ABU4RSE9_9HYPH</name>
<evidence type="ECO:0000256" key="2">
    <source>
        <dbReference type="ARBA" id="ARBA00023316"/>
    </source>
</evidence>
<evidence type="ECO:0000259" key="5">
    <source>
        <dbReference type="Pfam" id="PF03330"/>
    </source>
</evidence>
<evidence type="ECO:0000313" key="7">
    <source>
        <dbReference type="Proteomes" id="UP001274321"/>
    </source>
</evidence>
<feature type="signal peptide" evidence="3">
    <location>
        <begin position="1"/>
        <end position="26"/>
    </location>
</feature>
<dbReference type="PANTHER" id="PTHR34183:SF8">
    <property type="entry name" value="ENDOLYTIC PEPTIDOGLYCAN TRANSGLYCOSYLASE RLPA-RELATED"/>
    <property type="match status" value="1"/>
</dbReference>
<dbReference type="EMBL" id="JAXAFJ010000009">
    <property type="protein sequence ID" value="MDX6807078.1"/>
    <property type="molecule type" value="Genomic_DNA"/>
</dbReference>
<dbReference type="Gene3D" id="2.40.40.10">
    <property type="entry name" value="RlpA-like domain"/>
    <property type="match status" value="1"/>
</dbReference>
<dbReference type="Proteomes" id="UP001274321">
    <property type="component" value="Unassembled WGS sequence"/>
</dbReference>
<keyword evidence="7" id="KW-1185">Reference proteome</keyword>
<reference evidence="6 7" key="1">
    <citation type="submission" date="2023-11" db="EMBL/GenBank/DDBJ databases">
        <authorList>
            <person name="Bao R."/>
        </authorList>
    </citation>
    <scope>NUCLEOTIDE SEQUENCE [LARGE SCALE GENOMIC DNA]</scope>
    <source>
        <strain evidence="6 7">PJ23</strain>
    </source>
</reference>
<sequence precursor="true">MRFLNIAAAGAALLAVGAMNVTVASAAPRKAEKKVHRMSGMASWYQMGHRTASGARYNPDGLSAAHRTLPFGTKLRVTNSRTGKSVNVVVNDRGPFVGGRVIDVSRGAARQLGMMGTGVARVQIQQLASN</sequence>
<accession>A0ABU4RSE9</accession>
<dbReference type="PANTHER" id="PTHR34183">
    <property type="entry name" value="ENDOLYTIC PEPTIDOGLYCAN TRANSGLYCOSYLASE RLPA"/>
    <property type="match status" value="1"/>
</dbReference>
<comment type="similarity">
    <text evidence="3 4">Belongs to the RlpA family.</text>
</comment>
<dbReference type="RefSeq" id="WP_319845203.1">
    <property type="nucleotide sequence ID" value="NZ_JAXAFJ010000009.1"/>
</dbReference>
<keyword evidence="1 3" id="KW-0456">Lyase</keyword>
<keyword evidence="3" id="KW-0732">Signal</keyword>
<evidence type="ECO:0000256" key="1">
    <source>
        <dbReference type="ARBA" id="ARBA00023239"/>
    </source>
</evidence>
<evidence type="ECO:0000313" key="6">
    <source>
        <dbReference type="EMBL" id="MDX6807078.1"/>
    </source>
</evidence>
<dbReference type="InterPro" id="IPR034718">
    <property type="entry name" value="RlpA"/>
</dbReference>
<feature type="domain" description="RlpA-like protein double-psi beta-barrel" evidence="5">
    <location>
        <begin position="39"/>
        <end position="124"/>
    </location>
</feature>
<dbReference type="Pfam" id="PF03330">
    <property type="entry name" value="DPBB_1"/>
    <property type="match status" value="1"/>
</dbReference>
<evidence type="ECO:0000256" key="4">
    <source>
        <dbReference type="RuleBase" id="RU003495"/>
    </source>
</evidence>
<evidence type="ECO:0000256" key="3">
    <source>
        <dbReference type="HAMAP-Rule" id="MF_02071"/>
    </source>
</evidence>
<organism evidence="6 7">
    <name type="scientific">Terrihabitans rhizophilus</name>
    <dbReference type="NCBI Taxonomy" id="3092662"/>
    <lineage>
        <taxon>Bacteria</taxon>
        <taxon>Pseudomonadati</taxon>
        <taxon>Pseudomonadota</taxon>
        <taxon>Alphaproteobacteria</taxon>
        <taxon>Hyphomicrobiales</taxon>
        <taxon>Terrihabitans</taxon>
    </lineage>
</organism>
<comment type="caution">
    <text evidence="6">The sequence shown here is derived from an EMBL/GenBank/DDBJ whole genome shotgun (WGS) entry which is preliminary data.</text>
</comment>
<dbReference type="InterPro" id="IPR036908">
    <property type="entry name" value="RlpA-like_sf"/>
</dbReference>
<gene>
    <name evidence="3" type="primary">rlpA</name>
    <name evidence="6" type="ORF">SCD90_13480</name>
</gene>
<proteinExistence type="inferred from homology"/>